<dbReference type="Pfam" id="PF10162">
    <property type="entry name" value="G8"/>
    <property type="match status" value="2"/>
</dbReference>
<evidence type="ECO:0008006" key="16">
    <source>
        <dbReference type="Google" id="ProtNLM"/>
    </source>
</evidence>
<evidence type="ECO:0000256" key="7">
    <source>
        <dbReference type="ARBA" id="ARBA00022989"/>
    </source>
</evidence>
<dbReference type="InterPro" id="IPR011658">
    <property type="entry name" value="PA14_dom"/>
</dbReference>
<dbReference type="PROSITE" id="PS51820">
    <property type="entry name" value="PA14"/>
    <property type="match status" value="1"/>
</dbReference>
<evidence type="ECO:0000256" key="8">
    <source>
        <dbReference type="ARBA" id="ARBA00023180"/>
    </source>
</evidence>
<comment type="subcellular location">
    <subcellularLocation>
        <location evidence="2">Cell membrane</location>
    </subcellularLocation>
    <subcellularLocation>
        <location evidence="3">Cell projection</location>
    </subcellularLocation>
    <subcellularLocation>
        <location evidence="1">Membrane</location>
        <topology evidence="1">Single-pass membrane protein</topology>
    </subcellularLocation>
</comment>
<dbReference type="InterPro" id="IPR019316">
    <property type="entry name" value="G8_domain"/>
</dbReference>
<reference evidence="14 15" key="1">
    <citation type="submission" date="2024-04" db="EMBL/GenBank/DDBJ databases">
        <authorList>
            <consortium name="Genoscope - CEA"/>
            <person name="William W."/>
        </authorList>
    </citation>
    <scope>NUCLEOTIDE SEQUENCE [LARGE SCALE GENOMIC DNA]</scope>
</reference>
<keyword evidence="7 10" id="KW-1133">Transmembrane helix</keyword>
<evidence type="ECO:0000256" key="10">
    <source>
        <dbReference type="SAM" id="Phobius"/>
    </source>
</evidence>
<evidence type="ECO:0000256" key="3">
    <source>
        <dbReference type="ARBA" id="ARBA00004316"/>
    </source>
</evidence>
<organism evidence="14 15">
    <name type="scientific">Lymnaea stagnalis</name>
    <name type="common">Great pond snail</name>
    <name type="synonym">Helix stagnalis</name>
    <dbReference type="NCBI Taxonomy" id="6523"/>
    <lineage>
        <taxon>Eukaryota</taxon>
        <taxon>Metazoa</taxon>
        <taxon>Spiralia</taxon>
        <taxon>Lophotrochozoa</taxon>
        <taxon>Mollusca</taxon>
        <taxon>Gastropoda</taxon>
        <taxon>Heterobranchia</taxon>
        <taxon>Euthyneura</taxon>
        <taxon>Panpulmonata</taxon>
        <taxon>Hygrophila</taxon>
        <taxon>Lymnaeoidea</taxon>
        <taxon>Lymnaeidae</taxon>
        <taxon>Lymnaea</taxon>
    </lineage>
</organism>
<dbReference type="Pfam" id="PF24606">
    <property type="entry name" value="CEMIP_beta-hel"/>
    <property type="match status" value="1"/>
</dbReference>
<proteinExistence type="predicted"/>
<dbReference type="GO" id="GO:0042995">
    <property type="term" value="C:cell projection"/>
    <property type="evidence" value="ECO:0007669"/>
    <property type="project" value="UniProtKB-SubCell"/>
</dbReference>
<dbReference type="Pfam" id="PF07691">
    <property type="entry name" value="PA14"/>
    <property type="match status" value="1"/>
</dbReference>
<dbReference type="PROSITE" id="PS51484">
    <property type="entry name" value="G8"/>
    <property type="match status" value="2"/>
</dbReference>
<keyword evidence="5 11" id="KW-0732">Signal</keyword>
<evidence type="ECO:0000313" key="15">
    <source>
        <dbReference type="Proteomes" id="UP001497497"/>
    </source>
</evidence>
<dbReference type="SMART" id="SM00429">
    <property type="entry name" value="IPT"/>
    <property type="match status" value="9"/>
</dbReference>
<keyword evidence="10" id="KW-0812">Transmembrane</keyword>
<evidence type="ECO:0000256" key="9">
    <source>
        <dbReference type="ARBA" id="ARBA00023273"/>
    </source>
</evidence>
<dbReference type="InterPro" id="IPR052387">
    <property type="entry name" value="Fibrocystin"/>
</dbReference>
<dbReference type="PANTHER" id="PTHR46769:SF2">
    <property type="entry name" value="FIBROCYSTIN-L ISOFORM 2 PRECURSOR-RELATED"/>
    <property type="match status" value="1"/>
</dbReference>
<dbReference type="InterPro" id="IPR055401">
    <property type="entry name" value="CEMIP_beta-hel_dom"/>
</dbReference>
<dbReference type="Pfam" id="PF01833">
    <property type="entry name" value="TIG"/>
    <property type="match status" value="13"/>
</dbReference>
<dbReference type="Proteomes" id="UP001497497">
    <property type="component" value="Unassembled WGS sequence"/>
</dbReference>
<gene>
    <name evidence="14" type="ORF">GSLYS_00000119001</name>
</gene>
<dbReference type="SMART" id="SM00710">
    <property type="entry name" value="PbH1"/>
    <property type="match status" value="6"/>
</dbReference>
<dbReference type="GO" id="GO:0005886">
    <property type="term" value="C:plasma membrane"/>
    <property type="evidence" value="ECO:0007669"/>
    <property type="project" value="UniProtKB-SubCell"/>
</dbReference>
<name>A0AAV2GWV3_LYMST</name>
<feature type="chain" id="PRO_5044010594" description="Fibrocystin-L" evidence="11">
    <location>
        <begin position="31"/>
        <end position="4413"/>
    </location>
</feature>
<feature type="domain" description="G8" evidence="12">
    <location>
        <begin position="2124"/>
        <end position="2246"/>
    </location>
</feature>
<keyword evidence="8" id="KW-0325">Glycoprotein</keyword>
<evidence type="ECO:0000256" key="4">
    <source>
        <dbReference type="ARBA" id="ARBA00022475"/>
    </source>
</evidence>
<dbReference type="Gene3D" id="2.60.40.420">
    <property type="entry name" value="Cupredoxins - blue copper proteins"/>
    <property type="match status" value="1"/>
</dbReference>
<keyword evidence="9" id="KW-0966">Cell projection</keyword>
<feature type="transmembrane region" description="Helical" evidence="10">
    <location>
        <begin position="4334"/>
        <end position="4354"/>
    </location>
</feature>
<evidence type="ECO:0000313" key="14">
    <source>
        <dbReference type="EMBL" id="CAL1525942.1"/>
    </source>
</evidence>
<dbReference type="CDD" id="cd00603">
    <property type="entry name" value="IPT_PCSR"/>
    <property type="match status" value="11"/>
</dbReference>
<protein>
    <recommendedName>
        <fullName evidence="16">Fibrocystin-L</fullName>
    </recommendedName>
</protein>
<feature type="domain" description="G8" evidence="12">
    <location>
        <begin position="2968"/>
        <end position="3097"/>
    </location>
</feature>
<dbReference type="SUPFAM" id="SSF49503">
    <property type="entry name" value="Cupredoxins"/>
    <property type="match status" value="1"/>
</dbReference>
<dbReference type="InterPro" id="IPR008972">
    <property type="entry name" value="Cupredoxin"/>
</dbReference>
<dbReference type="InterPro" id="IPR013783">
    <property type="entry name" value="Ig-like_fold"/>
</dbReference>
<dbReference type="SUPFAM" id="SSF51126">
    <property type="entry name" value="Pectin lyase-like"/>
    <property type="match status" value="1"/>
</dbReference>
<evidence type="ECO:0000256" key="11">
    <source>
        <dbReference type="SAM" id="SignalP"/>
    </source>
</evidence>
<dbReference type="EMBL" id="CAXITT010000001">
    <property type="protein sequence ID" value="CAL1525942.1"/>
    <property type="molecule type" value="Genomic_DNA"/>
</dbReference>
<dbReference type="SUPFAM" id="SSF81296">
    <property type="entry name" value="E set domains"/>
    <property type="match status" value="13"/>
</dbReference>
<dbReference type="InterPro" id="IPR014756">
    <property type="entry name" value="Ig_E-set"/>
</dbReference>
<dbReference type="PANTHER" id="PTHR46769">
    <property type="entry name" value="POLYCYSTIC KIDNEY AND HEPATIC DISEASE 1 (AUTOSOMAL RECESSIVE)-LIKE 1"/>
    <property type="match status" value="1"/>
</dbReference>
<feature type="signal peptide" evidence="11">
    <location>
        <begin position="1"/>
        <end position="30"/>
    </location>
</feature>
<sequence>MLRSVQVYVGLVVWSATLLTVSAAVPKVYGVTPQCGSQNGGTRITVTGENFARNYFNYGTGNDNLGSKVSLAALTTYDCDLHPDGSHETQVTCYTRPMPEGTYKVKVSVDGESVLDNNYCANSDDCEFTVSDACTPTIETISPTSGLPGDFIEIYGNIITSKYGSNEPNETQDMILRVYFGGQKCDLRNEANDSMYGISFVNSKGYMKCKTEGTYIGNNIISFLVSNAYGRSMPASNIKHVHRNGIGMYQTFTEISGLSQESGSTSGGTRLTISGKYFDETDAPVEVLVGDGVCRVVEPIANNSIVCDTPPETIGSSPHFSGDRGFYIYMVNGTTDPSKIERDTAQMVQVDQSSWSGQNLGNHAIQMVGYFVPVYSGHYKFCVKSASQATLFFSTSYDPNNKTKILEGNYMDCSAHESSAIYLEADKKYYTEVNYGSSKANSFVTLAAHLMETNLTSEDTGMAEQEVQNIRLTSTVFVEKQTLELSATGSPSDVTADVQKITISGNPDAYFVLGLDGAYSVPMQIVKLSSASVQTELSSLPTVLFNVEVNAVTTSSSAVLTVTSHSSQGSISSYQVRAVQENATDIIFNVERTKLGKPNLATFTLTMDGIPSSPIPVNASSNQVLKAVTDMFSVRCHPLLRSGSYLQDFESDNTKVSDVEPFCGRYSGKNPNYIYSKGTGSGISVSTTSNRFLCLAYKGQGKVKKILVSYAFKDTNNNNAATSISFTVTNDASDNWTYWCEDIYNRFTSEYSKGTGIRVEYVQVNRVDSSQDLFVDQLMFTRDSVLSAIQGGNVNLLRMPQAQPNGVLIQTISVQGSNSKFTILLEPHNCGYNIPLFGVASATESGSTYTINNGGSVNVNISSLQKASPPIAGNFSVTFKGDTTPDPVMIPAKVTPDNLIGGLKTMSVGFSDVTATGTCSDFTYQVTMLSQTGDQPLMEVDGSQVTGINAKVTVQAVTDGGLWFDPIMGDLLRTYHTRPQVIAFINRVPTRCQKGTSCAFTWSATKTPTITQISPASGTPGNPVQISGNGFDSTNENNYVFIGSSPCIVTDSTESLITCTVGNGTTGSADVQVRVDKKGLANGSLKFTFVTGVNSLSPKFGSVGGGTLLTINGYGFTPDASVKIEDEDCRVQMINQSQITCRTPLAPSPLVSTVVEISVIQPGSSLIAGNFTYEPDTSYTPVVTAISTSTSNIWGGEKIIIDGQRFGNQIMPVKLGGKDLIVESYNETMIAAVLPPLPDGAYKLIIDVQDLGYADLRINNISDIVYTFQVTGMSPQFGSLYGGTDLFITGRGFSTNTSVMNVSVGPHKCDISEISQTSIKCRIAKTGKHIDVSATGVHKIFGYGYAWDKDPITIEVGDHITWHWETPQYVSDIGYSIQQTATPFDLASLPGGFNSGPKTRKGSFTYRFTSPGNYYYWTGYMDSADIVYFRGTVKVETLKSYSTTLSVKLSGYEASYDASGSSQEHQGQCPSLTKTLPACIDSLNLVSVPGKFYFNFLECYSPYIDSISKKTGTFTDTITFTGKGFGTELCQNEVLYADSTCDIVSSTNTTINFRISPDSQPPVGEIYEFTTRISNLGYAIVTIPNDLSRRFGLQPMVSRITPSTGSQAGGTKITVTGAGFVGDTETITVEADILSCDVESVNYTEIICETKCGSACNLGSHNVSVSVLIKGQPLPAVCEGDSCTFTSTEEKTATVTSISPNSVSEDSTTLTITGSKFGVLDASLKVKIGGRDCIVTGEVTDTEFKCTVRRLPVGDNKVEVYVKDFGIAATTVKVTSKRIASIAIPTSSSIYGGALMVIDGNGFTQDASVFVDGVPCPVISVILAQLNCTLPLHAEGKAVVSINANSIVYDNLNLTYSTAATPKVSSVTPDQAKSGDSITLSGSLFNSPTGLQPVVKIGGVECVLVAATETSINCLAGPQLTGQFLVEVFVDQLGFSNQDVKFTYKLGNFTISPVTGTTNGGQRVTLSGSGFLRNRTAVTICGAPCTEVNVTTTEYICKTSSHAAGTCEVIATVENVTQTLASAYTYDATLESTVSSVSPSRGGTGGGTVLTITGTNFGSSLKEISVTIAGVVCDVGNVTDTQITCRTGAASSAVVDVEVQRNNWGITKQINAKYEYIDLWSNKYTWGGESPPTEGDFVVIPAGKTILLDANTPVLKMLLIQGGRLIFDEANVELQAENILITNGGLLQIGTAEKPFPKQYTAIITLHGHLRSKELPIYGTKTLAVREGTLDLYGSPIAVVWTRLAATAAAGTKTLKLQHSVDWQAGDEIVIATTGDRMSQKESEVKIIESVNGDEVNLTESLVYEHLGITGQWGSQIVEFRAEVGLLKRNVVIRGNRNDAFDTTIPACPAGFNPGEFATQTCFQGRFGEEVGSDQFGAQIMIHQMEKDTQVAQAHIQYVELTFSGQAFRLGRYPIHFHLNGNMDKSFVRGCAIHTSFNRAVNIHGSHNVLVEYNVLYNIMGGAFFLEDGNEVGNTFQYNLAVFVRSSTSLRNDDITPAGFWATHPNNTIRHNAVAGGTHFGTWYRMHTHPDGPGFDPNICPQAAPLKEYRNNTAHSLGWFGLWIFETYIPRAVASCSSSAAHQVAKFYSLTAWNCEKGAEAVNIGAVQFHDFVLVHNEIAGFESKLILETPPQYDAENGPGIFDSTIVAHYDDKLKGTGTLGGIVIPYMTGFLVKGVKFYNFNQTGRAAFAWTRIAGVCTHFCGGFTIESEGLTLENSPNKVKYDWESEGVIYDRDGSLTGNANYSVVPCSPSFDKTKCTQAADMSVNVAGCVCTNDIKLIRFAFNNLTPTSAAGKNVSFTSDFGTTLAPYEAKRITHSKGWAVVLMANNYYNFSFQNGDQIYNISYDGLIYRLGVGDYMVFTQYAEEKPDIFNLDGSATTLNMSESQLSGSDVKHGQWFYNGPEKTITYAVQRQTRAKRDTTKYVTSQDKSVKTRAIRCFFRDCKPPPDPMDILSQPKNAEYWSDNSTWATVTKDGQQPKALSNLIIPKDKWIIVDQPIPKLGQLVLEGGLQFLDSYTFNMVLDVEYIHITGRLIAGWSESAPFLGNLLIRVRGSRNAPAYAVTDGPALGTRFIGVFGGLQLHGKDHGITKTKLAQTVDSGNQITITDTVSWVPGDIILITTTHYNPWHTETFSISSIAGNTITLNSTIKYRHIAQALTLNGETIELSATVALLTRNIKIEGEEYDGLIKDSFGARIVVGQTYYAGDQRSGFAQISNVEFYHTGQEGHSESYDPRFSLSYIDVISTPGKVRYSYVKKSTFYSGFSTAIGAFSIDGLEIDGNIIHQTVGAGIRTESVRTRITNNLVTLSMWPGVYQDRREMSNPNFEGSIEAILADDLVLINNTVVGTERSGYRLKGQNCNTQDAHLWSGNIAIGGLIGVAAVPEDQLVNSTCILYNGFTLWKNMDFGFYFNNNGSVIFKNNVLVENGVGIFPMLVGPSAVKHAYTDKYVEITGNIFIGKTAAFSEKLDVVDKTDDNIVLSEQIRSHGSLVVCGKIGIEFTTFTGGGNGAPVKPFVNIMSYPTIKGVTKLKNNTFVNFNSCTNGNDFAITTNKDNDDACHPILVENTELINVTHTSKIFFHPPNVGKVNPSDCVDMDCDGLKKCLIRDLDGTFLGHKGTVLPDSAYEWDGDKRHGVGDYRIPSAMLATRTASKIDVSSFAPHKGIYKTDNCTWIEQWRAFECADFYQWRLLTIESMDADTETRRLSPVAIYNPEGYVDLVNGPQDHGWCSGYTCQRRLSTFQAIVALDRPFDIYLSSTNPMETRYMLLLSDSNECVRLSLLTSNQNRYEVKVNNTLIMPTNGFIDANGRFRLKLQNTNNEFMPDVKDKVNGQNFLSREENTVFFVVCGNSEVKVSQTEVFLVSFTLPAMTEEEFFSEKIVENLAAFLGLDPRKVRIVNIVRDTSSSGRRKRDTGVITFTVEIGDAPGEEPTVNYEVVNNKIIIQVQLHGMSEILNATVLYTTVIAPGDSTEITLRKPGQLVMHTSPEGGVSEGKPLRVQPKLKVVDEYGDVVTNLGYNTSAWTISAFIKSGSYSQAKVLNATVDFEGGWANFTDLIITLKGSYILEFKVTYPPEAANYSVRSSSIQILELNVEPKLEVKTEVCLTDSPIQIDVSLTDKATNKQLTDLNWASLTWSATISMYSTSIYNGILGGTLNIDFNSSTGYASFKDLTFDKPGKCPLLLTIKSNPAEYNIHKVIYVDVMTQEQKNLVVKESHRVELKFDMEYNVDLADLISAQVRNAYSQMPGIRITGNGHRKGSVIVYLLIEGTTTGYNDTVNNLCDAVVNSKEFTFNGTSVSLSSFITVDGKTFYGGLCSKLSQDSNEHDHDDTLEVKYIIIIAVLSTLLFVVVLILVYKFWLHPKVKTGALNLNNGHEEQNMYHKLITRGNTFVSLRSETPVDTMPPIDTALQMKIS</sequence>
<evidence type="ECO:0000256" key="6">
    <source>
        <dbReference type="ARBA" id="ARBA00022737"/>
    </source>
</evidence>
<dbReference type="InterPro" id="IPR006626">
    <property type="entry name" value="PbH1"/>
</dbReference>
<evidence type="ECO:0000259" key="13">
    <source>
        <dbReference type="PROSITE" id="PS51820"/>
    </source>
</evidence>
<feature type="domain" description="PA14" evidence="13">
    <location>
        <begin position="321"/>
        <end position="462"/>
    </location>
</feature>
<dbReference type="Gene3D" id="2.60.40.10">
    <property type="entry name" value="Immunoglobulins"/>
    <property type="match status" value="13"/>
</dbReference>
<dbReference type="InterPro" id="IPR002909">
    <property type="entry name" value="IPT_dom"/>
</dbReference>
<dbReference type="InterPro" id="IPR037524">
    <property type="entry name" value="PA14/GLEYA"/>
</dbReference>
<keyword evidence="10" id="KW-0472">Membrane</keyword>
<keyword evidence="15" id="KW-1185">Reference proteome</keyword>
<evidence type="ECO:0000256" key="2">
    <source>
        <dbReference type="ARBA" id="ARBA00004236"/>
    </source>
</evidence>
<accession>A0AAV2GWV3</accession>
<evidence type="ECO:0000256" key="5">
    <source>
        <dbReference type="ARBA" id="ARBA00022729"/>
    </source>
</evidence>
<evidence type="ECO:0000256" key="1">
    <source>
        <dbReference type="ARBA" id="ARBA00004167"/>
    </source>
</evidence>
<keyword evidence="4" id="KW-1003">Cell membrane</keyword>
<keyword evidence="6" id="KW-0677">Repeat</keyword>
<dbReference type="SMART" id="SM01225">
    <property type="entry name" value="G8"/>
    <property type="match status" value="2"/>
</dbReference>
<evidence type="ECO:0000259" key="12">
    <source>
        <dbReference type="PROSITE" id="PS51484"/>
    </source>
</evidence>
<dbReference type="InterPro" id="IPR011050">
    <property type="entry name" value="Pectin_lyase_fold/virulence"/>
</dbReference>
<comment type="caution">
    <text evidence="14">The sequence shown here is derived from an EMBL/GenBank/DDBJ whole genome shotgun (WGS) entry which is preliminary data.</text>
</comment>